<keyword evidence="6" id="KW-0055">Arginine biosynthesis</keyword>
<keyword evidence="6" id="KW-0028">Amino-acid biosynthesis</keyword>
<comment type="pathway">
    <text evidence="6">Amino-acid biosynthesis; L-arginine biosynthesis; N(2)-acetyl-L-ornithine from L-glutamate: step 1/4.</text>
</comment>
<dbReference type="CDD" id="cd02152">
    <property type="entry name" value="OAT"/>
    <property type="match status" value="1"/>
</dbReference>
<feature type="site" description="Involved in the stabilization of negative charge on the oxyanion by the formation of the oxyanion hole" evidence="6">
    <location>
        <position position="131"/>
    </location>
</feature>
<sequence length="421" mass="45965">MVKNFSKNLSRFLLSPLAPTDFPVMPEIDGIELYSFACGIRKTLDGLDLLIVKMPINTSVGGVFTTSYTASSNVEHCRKILPYGKARILIVNSGNANVAVGIGGYKVVEEVTRLCAERFGCSTQEVYFCSTGVIGIPLPVDKIKSVILDPTWSSAKNSWEDAANSITTTDTFIKMVTKEVLICGEKVTINGICKGSGMIAPNMATMLAYVFTDANIKSDVLQKLLREYVDVSFNNITVDGDTSTSDSVLIFATNLAKHEQVCSVDDQVIDDFKIALRDMLVEMAHLIVRDGEGVEKFITINIKNAISLNSARKLGFSVANSLLVKTAIAGGDANWGRIIMAIGKAGEPFNKNEISLKIGDNVVLVDGEISSTYNKVAVNQYVKDEQNIYIEVDINTGNFDATIWTCDLTHRFVDINSKYLT</sequence>
<keyword evidence="6" id="KW-0963">Cytoplasm</keyword>
<keyword evidence="6" id="KW-0511">Multifunctional enzyme</keyword>
<reference evidence="7 8" key="1">
    <citation type="submission" date="2014-03" db="EMBL/GenBank/DDBJ databases">
        <title>Sequencing and Comparison of Genomes and Transcriptome Profiles of Human Ehrlichiosis Agents.</title>
        <authorList>
            <person name="Lin M."/>
            <person name="Daugherty S.C."/>
            <person name="Nagaraj S."/>
            <person name="Cheng Z."/>
            <person name="Xiong Q."/>
            <person name="Lin F.-Y."/>
            <person name="Sengamalay N."/>
            <person name="Ott S."/>
            <person name="Godinez A."/>
            <person name="Tallon L.J."/>
            <person name="Sadzewicz L."/>
            <person name="Fraser C.M."/>
            <person name="Dunning Hotopp J.C."/>
            <person name="Rikihisa Y."/>
        </authorList>
    </citation>
    <scope>NUCLEOTIDE SEQUENCE [LARGE SCALE GENOMIC DNA]</scope>
    <source>
        <strain evidence="7 8">HF</strain>
    </source>
</reference>
<evidence type="ECO:0000256" key="4">
    <source>
        <dbReference type="ARBA" id="ARBA00022813"/>
    </source>
</evidence>
<dbReference type="GO" id="GO:0005737">
    <property type="term" value="C:cytoplasm"/>
    <property type="evidence" value="ECO:0007669"/>
    <property type="project" value="UniProtKB-SubCell"/>
</dbReference>
<evidence type="ECO:0000256" key="3">
    <source>
        <dbReference type="ARBA" id="ARBA00022679"/>
    </source>
</evidence>
<dbReference type="eggNOG" id="COG1364">
    <property type="taxonomic scope" value="Bacteria"/>
</dbReference>
<keyword evidence="5 6" id="KW-0012">Acyltransferase</keyword>
<keyword evidence="8" id="KW-1185">Reference proteome</keyword>
<comment type="catalytic activity">
    <reaction evidence="6">
        <text>L-glutamate + acetyl-CoA = N-acetyl-L-glutamate + CoA + H(+)</text>
        <dbReference type="Rhea" id="RHEA:24292"/>
        <dbReference type="ChEBI" id="CHEBI:15378"/>
        <dbReference type="ChEBI" id="CHEBI:29985"/>
        <dbReference type="ChEBI" id="CHEBI:44337"/>
        <dbReference type="ChEBI" id="CHEBI:57287"/>
        <dbReference type="ChEBI" id="CHEBI:57288"/>
        <dbReference type="EC" id="2.3.1.1"/>
    </reaction>
</comment>
<dbReference type="UniPathway" id="UPA00068">
    <property type="reaction ID" value="UER00106"/>
</dbReference>
<feature type="active site" description="Nucleophile" evidence="6">
    <location>
        <position position="205"/>
    </location>
</feature>
<comment type="catalytic activity">
    <reaction evidence="6">
        <text>N(2)-acetyl-L-ornithine + L-glutamate = N-acetyl-L-glutamate + L-ornithine</text>
        <dbReference type="Rhea" id="RHEA:15349"/>
        <dbReference type="ChEBI" id="CHEBI:29985"/>
        <dbReference type="ChEBI" id="CHEBI:44337"/>
        <dbReference type="ChEBI" id="CHEBI:46911"/>
        <dbReference type="ChEBI" id="CHEBI:57805"/>
        <dbReference type="EC" id="2.3.1.35"/>
    </reaction>
</comment>
<dbReference type="EC" id="2.3.1.35" evidence="6"/>
<gene>
    <name evidence="6 7" type="primary">argJ</name>
    <name evidence="7" type="ORF">EHF_0601</name>
</gene>
<dbReference type="HAMAP" id="MF_01106">
    <property type="entry name" value="ArgJ"/>
    <property type="match status" value="1"/>
</dbReference>
<organism evidence="7 8">
    <name type="scientific">Ehrlichia japonica</name>
    <dbReference type="NCBI Taxonomy" id="391036"/>
    <lineage>
        <taxon>Bacteria</taxon>
        <taxon>Pseudomonadati</taxon>
        <taxon>Pseudomonadota</taxon>
        <taxon>Alphaproteobacteria</taxon>
        <taxon>Rickettsiales</taxon>
        <taxon>Anaplasmataceae</taxon>
        <taxon>Ehrlichia</taxon>
    </lineage>
</organism>
<name>X5H2M2_9RICK</name>
<dbReference type="OrthoDB" id="9804242at2"/>
<dbReference type="PANTHER" id="PTHR23100">
    <property type="entry name" value="ARGININE BIOSYNTHESIS BIFUNCTIONAL PROTEIN ARGJ"/>
    <property type="match status" value="1"/>
</dbReference>
<comment type="pathway">
    <text evidence="6">Amino-acid biosynthesis; L-arginine biosynthesis; L-ornithine and N-acetyl-L-glutamate from L-glutamate and N(2)-acetyl-L-ornithine (cyclic): step 1/1.</text>
</comment>
<feature type="site" description="Involved in the stabilization of negative charge on the oxyanion by the formation of the oxyanion hole" evidence="6">
    <location>
        <position position="132"/>
    </location>
</feature>
<dbReference type="NCBIfam" id="TIGR00120">
    <property type="entry name" value="ArgJ"/>
    <property type="match status" value="1"/>
</dbReference>
<dbReference type="EC" id="2.3.1.1" evidence="6"/>
<dbReference type="HOGENOM" id="CLU_027172_1_0_5"/>
<dbReference type="InterPro" id="IPR042195">
    <property type="entry name" value="ArgJ_beta_C"/>
</dbReference>
<dbReference type="GO" id="GO:0006592">
    <property type="term" value="P:ornithine biosynthetic process"/>
    <property type="evidence" value="ECO:0007669"/>
    <property type="project" value="TreeGrafter"/>
</dbReference>
<dbReference type="InterPro" id="IPR016117">
    <property type="entry name" value="ArgJ-like_dom_sf"/>
</dbReference>
<dbReference type="InterPro" id="IPR002813">
    <property type="entry name" value="Arg_biosynth_ArgJ"/>
</dbReference>
<feature type="binding site" evidence="6">
    <location>
        <position position="194"/>
    </location>
    <ligand>
        <name>substrate</name>
    </ligand>
</feature>
<feature type="binding site" evidence="6">
    <location>
        <position position="205"/>
    </location>
    <ligand>
        <name>substrate</name>
    </ligand>
</feature>
<keyword evidence="4 6" id="KW-0068">Autocatalytic cleavage</keyword>
<dbReference type="EMBL" id="CP007474">
    <property type="protein sequence ID" value="AHX05019.1"/>
    <property type="molecule type" value="Genomic_DNA"/>
</dbReference>
<dbReference type="PANTHER" id="PTHR23100:SF0">
    <property type="entry name" value="ARGININE BIOSYNTHESIS BIFUNCTIONAL PROTEIN ARGJ, MITOCHONDRIAL"/>
    <property type="match status" value="1"/>
</dbReference>
<evidence type="ECO:0000256" key="1">
    <source>
        <dbReference type="ARBA" id="ARBA00006774"/>
    </source>
</evidence>
<dbReference type="GO" id="GO:0004358">
    <property type="term" value="F:L-glutamate N-acetyltransferase activity, acting on acetyl-L-ornithine as donor"/>
    <property type="evidence" value="ECO:0007669"/>
    <property type="project" value="UniProtKB-UniRule"/>
</dbReference>
<evidence type="ECO:0000256" key="2">
    <source>
        <dbReference type="ARBA" id="ARBA00011475"/>
    </source>
</evidence>
<dbReference type="Gene3D" id="3.60.70.12">
    <property type="entry name" value="L-amino peptidase D-ALA esterase/amidase"/>
    <property type="match status" value="1"/>
</dbReference>
<feature type="binding site" evidence="6">
    <location>
        <position position="416"/>
    </location>
    <ligand>
        <name>substrate</name>
    </ligand>
</feature>
<dbReference type="GO" id="GO:0004042">
    <property type="term" value="F:L-glutamate N-acetyltransferase activity"/>
    <property type="evidence" value="ECO:0007669"/>
    <property type="project" value="UniProtKB-UniRule"/>
</dbReference>
<evidence type="ECO:0000313" key="8">
    <source>
        <dbReference type="Proteomes" id="UP000023762"/>
    </source>
</evidence>
<dbReference type="KEGG" id="ehh:EHF_0601"/>
<feature type="binding site" evidence="6">
    <location>
        <position position="421"/>
    </location>
    <ligand>
        <name>substrate</name>
    </ligand>
</feature>
<dbReference type="Pfam" id="PF01960">
    <property type="entry name" value="ArgJ"/>
    <property type="match status" value="1"/>
</dbReference>
<comment type="function">
    <text evidence="6">Catalyzes two activities which are involved in the cyclic version of arginine biosynthesis: the synthesis of N-acetylglutamate from glutamate and acetyl-CoA as the acetyl donor, and of ornithine by transacetylation between N(2)-acetylornithine and glutamate.</text>
</comment>
<proteinExistence type="inferred from homology"/>
<feature type="chain" id="PRO_5023274885" description="Arginine biosynthesis bifunctional protein ArgJ beta chain" evidence="6">
    <location>
        <begin position="205"/>
        <end position="421"/>
    </location>
</feature>
<keyword evidence="3 6" id="KW-0808">Transferase</keyword>
<dbReference type="STRING" id="391036.EHF_0601"/>
<dbReference type="Proteomes" id="UP000023762">
    <property type="component" value="Chromosome"/>
</dbReference>
<feature type="binding site" evidence="6">
    <location>
        <position position="168"/>
    </location>
    <ligand>
        <name>substrate</name>
    </ligand>
</feature>
<dbReference type="SUPFAM" id="SSF56266">
    <property type="entry name" value="DmpA/ArgJ-like"/>
    <property type="match status" value="1"/>
</dbReference>
<evidence type="ECO:0000256" key="5">
    <source>
        <dbReference type="ARBA" id="ARBA00023315"/>
    </source>
</evidence>
<evidence type="ECO:0000313" key="7">
    <source>
        <dbReference type="EMBL" id="AHX05019.1"/>
    </source>
</evidence>
<dbReference type="NCBIfam" id="NF003802">
    <property type="entry name" value="PRK05388.1"/>
    <property type="match status" value="1"/>
</dbReference>
<evidence type="ECO:0000256" key="6">
    <source>
        <dbReference type="HAMAP-Rule" id="MF_01106"/>
    </source>
</evidence>
<dbReference type="AlphaFoldDB" id="X5H2M2"/>
<dbReference type="RefSeq" id="WP_044194930.1">
    <property type="nucleotide sequence ID" value="NZ_CP007474.1"/>
</dbReference>
<protein>
    <recommendedName>
        <fullName evidence="6">Arginine biosynthesis bifunctional protein ArgJ</fullName>
    </recommendedName>
    <domain>
        <recommendedName>
            <fullName evidence="6">Glutamate N-acetyltransferase</fullName>
            <ecNumber evidence="6">2.3.1.35</ecNumber>
        </recommendedName>
        <alternativeName>
            <fullName evidence="6">Ornithine acetyltransferase</fullName>
            <shortName evidence="6">OATase</shortName>
        </alternativeName>
        <alternativeName>
            <fullName evidence="6">Ornithine transacetylase</fullName>
        </alternativeName>
    </domain>
    <domain>
        <recommendedName>
            <fullName evidence="6">Amino-acid acetyltransferase</fullName>
            <ecNumber evidence="6">2.3.1.1</ecNumber>
        </recommendedName>
        <alternativeName>
            <fullName evidence="6">N-acetylglutamate synthase</fullName>
            <shortName evidence="6">AGSase</shortName>
        </alternativeName>
    </domain>
    <component>
        <recommendedName>
            <fullName evidence="6">Arginine biosynthesis bifunctional protein ArgJ alpha chain</fullName>
        </recommendedName>
    </component>
    <component>
        <recommendedName>
            <fullName evidence="6">Arginine biosynthesis bifunctional protein ArgJ beta chain</fullName>
        </recommendedName>
    </component>
</protein>
<comment type="subunit">
    <text evidence="2 6">Heterotetramer of two alpha and two beta chains.</text>
</comment>
<feature type="site" description="Cleavage; by autolysis" evidence="6">
    <location>
        <begin position="204"/>
        <end position="205"/>
    </location>
</feature>
<comment type="similarity">
    <text evidence="1 6">Belongs to the ArgJ family.</text>
</comment>
<accession>X5H2M2</accession>
<dbReference type="GO" id="GO:0006526">
    <property type="term" value="P:L-arginine biosynthetic process"/>
    <property type="evidence" value="ECO:0007669"/>
    <property type="project" value="UniProtKB-UniRule"/>
</dbReference>
<comment type="subcellular location">
    <subcellularLocation>
        <location evidence="6">Cytoplasm</location>
    </subcellularLocation>
</comment>
<feature type="binding site" evidence="6">
    <location>
        <position position="292"/>
    </location>
    <ligand>
        <name>substrate</name>
    </ligand>
</feature>
<feature type="chain" id="PRO_5023274886" description="Arginine biosynthesis bifunctional protein ArgJ alpha chain" evidence="6">
    <location>
        <begin position="1"/>
        <end position="204"/>
    </location>
</feature>
<dbReference type="Gene3D" id="3.10.20.340">
    <property type="entry name" value="ArgJ beta chain, C-terminal domain"/>
    <property type="match status" value="1"/>
</dbReference>